<name>A0AA90ZRF8_9BACT</name>
<gene>
    <name evidence="1" type="ORF">F7D71_06060</name>
</gene>
<protein>
    <submittedName>
        <fullName evidence="1">Transcriptional regulator</fullName>
    </submittedName>
</protein>
<dbReference type="AlphaFoldDB" id="A0AA90ZRF8"/>
<organism evidence="1 2">
    <name type="scientific">Segatella copri</name>
    <dbReference type="NCBI Taxonomy" id="165179"/>
    <lineage>
        <taxon>Bacteria</taxon>
        <taxon>Pseudomonadati</taxon>
        <taxon>Bacteroidota</taxon>
        <taxon>Bacteroidia</taxon>
        <taxon>Bacteroidales</taxon>
        <taxon>Prevotellaceae</taxon>
        <taxon>Segatella</taxon>
    </lineage>
</organism>
<reference evidence="2" key="1">
    <citation type="submission" date="2019-09" db="EMBL/GenBank/DDBJ databases">
        <title>Distinct polysaccharide growth profiles of human intestinal Prevotella copri isolates.</title>
        <authorList>
            <person name="Fehlner-Peach H."/>
            <person name="Magnabosco C."/>
            <person name="Raghavan V."/>
            <person name="Scher J.U."/>
            <person name="Tett A."/>
            <person name="Cox L.M."/>
            <person name="Gottsegen C."/>
            <person name="Watters A."/>
            <person name="Wiltshire- Gordon J.D."/>
            <person name="Segata N."/>
            <person name="Bonneau R."/>
            <person name="Littman D.R."/>
        </authorList>
    </citation>
    <scope>NUCLEOTIDE SEQUENCE [LARGE SCALE GENOMIC DNA]</scope>
    <source>
        <strain evidence="2">BU41712</strain>
    </source>
</reference>
<comment type="caution">
    <text evidence="1">The sequence shown here is derived from an EMBL/GenBank/DDBJ whole genome shotgun (WGS) entry which is preliminary data.</text>
</comment>
<dbReference type="Proteomes" id="UP000423156">
    <property type="component" value="Unassembled WGS sequence"/>
</dbReference>
<dbReference type="EMBL" id="VZBZ01000081">
    <property type="protein sequence ID" value="MQN77429.1"/>
    <property type="molecule type" value="Genomic_DNA"/>
</dbReference>
<accession>A0AA90ZRF8</accession>
<evidence type="ECO:0000313" key="2">
    <source>
        <dbReference type="Proteomes" id="UP000423156"/>
    </source>
</evidence>
<sequence>MGENLRFVQILDMLKEKGVISDYVQVASVLETNKAAISDIKGQRKKLSIELLRRLKLSYPEVNLEWVIMGSGSPFEDSSNDNPSLSSIELIEKISKQAEEIGCLKERIRQMTIEKEKYVSDVRTSDIANVG</sequence>
<proteinExistence type="predicted"/>
<dbReference type="RefSeq" id="WP_153092608.1">
    <property type="nucleotide sequence ID" value="NZ_VZBX01000056.1"/>
</dbReference>
<evidence type="ECO:0000313" key="1">
    <source>
        <dbReference type="EMBL" id="MQN77429.1"/>
    </source>
</evidence>